<dbReference type="Gene3D" id="1.10.3720.10">
    <property type="entry name" value="MetI-like"/>
    <property type="match status" value="1"/>
</dbReference>
<keyword evidence="5 7" id="KW-1133">Transmembrane helix</keyword>
<keyword evidence="10" id="KW-1185">Reference proteome</keyword>
<dbReference type="Proteomes" id="UP000515860">
    <property type="component" value="Chromosome"/>
</dbReference>
<reference evidence="9 10" key="1">
    <citation type="submission" date="2020-08" db="EMBL/GenBank/DDBJ databases">
        <authorList>
            <person name="Liu C."/>
            <person name="Sun Q."/>
        </authorList>
    </citation>
    <scope>NUCLEOTIDE SEQUENCE [LARGE SCALE GENOMIC DNA]</scope>
    <source>
        <strain evidence="9 10">NSJ-29</strain>
    </source>
</reference>
<keyword evidence="4 7" id="KW-0812">Transmembrane</keyword>
<evidence type="ECO:0000256" key="5">
    <source>
        <dbReference type="ARBA" id="ARBA00022989"/>
    </source>
</evidence>
<dbReference type="SUPFAM" id="SSF161098">
    <property type="entry name" value="MetI-like"/>
    <property type="match status" value="1"/>
</dbReference>
<feature type="transmembrane region" description="Helical" evidence="7">
    <location>
        <begin position="82"/>
        <end position="100"/>
    </location>
</feature>
<evidence type="ECO:0000313" key="10">
    <source>
        <dbReference type="Proteomes" id="UP000515860"/>
    </source>
</evidence>
<organism evidence="9 10">
    <name type="scientific">Wansuia hejianensis</name>
    <dbReference type="NCBI Taxonomy" id="2763667"/>
    <lineage>
        <taxon>Bacteria</taxon>
        <taxon>Bacillati</taxon>
        <taxon>Bacillota</taxon>
        <taxon>Clostridia</taxon>
        <taxon>Lachnospirales</taxon>
        <taxon>Lachnospiraceae</taxon>
        <taxon>Wansuia</taxon>
    </lineage>
</organism>
<proteinExistence type="inferred from homology"/>
<protein>
    <submittedName>
        <fullName evidence="9">Amino acid ABC transporter permease</fullName>
    </submittedName>
</protein>
<keyword evidence="6 7" id="KW-0472">Membrane</keyword>
<dbReference type="GO" id="GO:0006865">
    <property type="term" value="P:amino acid transport"/>
    <property type="evidence" value="ECO:0007669"/>
    <property type="project" value="TreeGrafter"/>
</dbReference>
<evidence type="ECO:0000256" key="2">
    <source>
        <dbReference type="ARBA" id="ARBA00022448"/>
    </source>
</evidence>
<dbReference type="InterPro" id="IPR000515">
    <property type="entry name" value="MetI-like"/>
</dbReference>
<dbReference type="GO" id="GO:0043190">
    <property type="term" value="C:ATP-binding cassette (ABC) transporter complex"/>
    <property type="evidence" value="ECO:0007669"/>
    <property type="project" value="InterPro"/>
</dbReference>
<evidence type="ECO:0000259" key="8">
    <source>
        <dbReference type="PROSITE" id="PS50928"/>
    </source>
</evidence>
<evidence type="ECO:0000256" key="6">
    <source>
        <dbReference type="ARBA" id="ARBA00023136"/>
    </source>
</evidence>
<accession>A0A7G9GA97</accession>
<feature type="transmembrane region" description="Helical" evidence="7">
    <location>
        <begin position="55"/>
        <end position="76"/>
    </location>
</feature>
<keyword evidence="3" id="KW-1003">Cell membrane</keyword>
<evidence type="ECO:0000256" key="1">
    <source>
        <dbReference type="ARBA" id="ARBA00004651"/>
    </source>
</evidence>
<dbReference type="PANTHER" id="PTHR30614">
    <property type="entry name" value="MEMBRANE COMPONENT OF AMINO ACID ABC TRANSPORTER"/>
    <property type="match status" value="1"/>
</dbReference>
<dbReference type="PROSITE" id="PS50928">
    <property type="entry name" value="ABC_TM1"/>
    <property type="match status" value="1"/>
</dbReference>
<evidence type="ECO:0000256" key="7">
    <source>
        <dbReference type="RuleBase" id="RU363032"/>
    </source>
</evidence>
<dbReference type="RefSeq" id="WP_249328417.1">
    <property type="nucleotide sequence ID" value="NZ_CP060635.1"/>
</dbReference>
<comment type="subcellular location">
    <subcellularLocation>
        <location evidence="1 7">Cell membrane</location>
        <topology evidence="1 7">Multi-pass membrane protein</topology>
    </subcellularLocation>
</comment>
<feature type="domain" description="ABC transmembrane type-1" evidence="8">
    <location>
        <begin position="19"/>
        <end position="200"/>
    </location>
</feature>
<dbReference type="InterPro" id="IPR035906">
    <property type="entry name" value="MetI-like_sf"/>
</dbReference>
<feature type="transmembrane region" description="Helical" evidence="7">
    <location>
        <begin position="129"/>
        <end position="153"/>
    </location>
</feature>
<keyword evidence="2 7" id="KW-0813">Transport</keyword>
<dbReference type="InterPro" id="IPR010065">
    <property type="entry name" value="AA_ABC_transptr_permease_3TM"/>
</dbReference>
<evidence type="ECO:0000256" key="3">
    <source>
        <dbReference type="ARBA" id="ARBA00022475"/>
    </source>
</evidence>
<dbReference type="EMBL" id="CP060635">
    <property type="protein sequence ID" value="QNM07729.1"/>
    <property type="molecule type" value="Genomic_DNA"/>
</dbReference>
<dbReference type="AlphaFoldDB" id="A0A7G9GA97"/>
<dbReference type="PANTHER" id="PTHR30614:SF34">
    <property type="entry name" value="BLR6398 PROTEIN"/>
    <property type="match status" value="1"/>
</dbReference>
<dbReference type="InterPro" id="IPR043429">
    <property type="entry name" value="ArtM/GltK/GlnP/TcyL/YhdX-like"/>
</dbReference>
<feature type="transmembrane region" description="Helical" evidence="7">
    <location>
        <begin position="182"/>
        <end position="203"/>
    </location>
</feature>
<feature type="transmembrane region" description="Helical" evidence="7">
    <location>
        <begin position="20"/>
        <end position="43"/>
    </location>
</feature>
<name>A0A7G9GA97_9FIRM</name>
<dbReference type="CDD" id="cd06261">
    <property type="entry name" value="TM_PBP2"/>
    <property type="match status" value="1"/>
</dbReference>
<dbReference type="PROSITE" id="PS51257">
    <property type="entry name" value="PROKAR_LIPOPROTEIN"/>
    <property type="match status" value="1"/>
</dbReference>
<dbReference type="KEGG" id="whj:H9Q79_12480"/>
<comment type="similarity">
    <text evidence="7">Belongs to the binding-protein-dependent transport system permease family.</text>
</comment>
<dbReference type="NCBIfam" id="TIGR01726">
    <property type="entry name" value="HEQRo_perm_3TM"/>
    <property type="match status" value="1"/>
</dbReference>
<evidence type="ECO:0000313" key="9">
    <source>
        <dbReference type="EMBL" id="QNM07729.1"/>
    </source>
</evidence>
<evidence type="ECO:0000256" key="4">
    <source>
        <dbReference type="ARBA" id="ARBA00022692"/>
    </source>
</evidence>
<dbReference type="Pfam" id="PF00528">
    <property type="entry name" value="BPD_transp_1"/>
    <property type="match status" value="1"/>
</dbReference>
<sequence>MSLASLKTLFVDTLVVQALPVTLQLILGAFIGACIIGLAGGIIRGLKIPVLDQILGVYAQLCRGIPDMLVLLFLYATMTSGSTYSIAVLGMSLIQGAYIMEIIKGGILSVDKGQWEAAKAMSLPMPITLFRIVIPQVMLVALPALIGQLVMLIKGTSVASTIGCLELTKRAVIAMSGYSNALIVYGCVLIIFFIMCHALTVAGKQLEKYVVKRIMGEKYER</sequence>
<gene>
    <name evidence="9" type="ORF">H9Q79_12480</name>
</gene>
<dbReference type="GO" id="GO:0022857">
    <property type="term" value="F:transmembrane transporter activity"/>
    <property type="evidence" value="ECO:0007669"/>
    <property type="project" value="InterPro"/>
</dbReference>